<dbReference type="InterPro" id="IPR015422">
    <property type="entry name" value="PyrdxlP-dep_Trfase_small"/>
</dbReference>
<dbReference type="NCBIfam" id="NF041359">
    <property type="entry name" value="GntG_guanitoxin"/>
    <property type="match status" value="1"/>
</dbReference>
<evidence type="ECO:0000313" key="8">
    <source>
        <dbReference type="EMBL" id="SDP17390.1"/>
    </source>
</evidence>
<dbReference type="Proteomes" id="UP000199317">
    <property type="component" value="Unassembled WGS sequence"/>
</dbReference>
<comment type="subunit">
    <text evidence="3">Homotetramer.</text>
</comment>
<evidence type="ECO:0000256" key="4">
    <source>
        <dbReference type="ARBA" id="ARBA00022898"/>
    </source>
</evidence>
<feature type="domain" description="Aromatic amino acid beta-eliminating lyase/threonine aldolase" evidence="7">
    <location>
        <begin position="3"/>
        <end position="277"/>
    </location>
</feature>
<dbReference type="Gene3D" id="3.40.640.10">
    <property type="entry name" value="Type I PLP-dependent aspartate aminotransferase-like (Major domain)"/>
    <property type="match status" value="1"/>
</dbReference>
<evidence type="ECO:0000256" key="2">
    <source>
        <dbReference type="ARBA" id="ARBA00006966"/>
    </source>
</evidence>
<dbReference type="PIRSF" id="PIRSF017617">
    <property type="entry name" value="Thr_aldolase"/>
    <property type="match status" value="1"/>
</dbReference>
<keyword evidence="5" id="KW-0456">Lyase</keyword>
<evidence type="ECO:0000256" key="6">
    <source>
        <dbReference type="PIRSR" id="PIRSR017617-1"/>
    </source>
</evidence>
<organism evidence="8 9">
    <name type="scientific">Paracidovorax cattleyae</name>
    <dbReference type="NCBI Taxonomy" id="80868"/>
    <lineage>
        <taxon>Bacteria</taxon>
        <taxon>Pseudomonadati</taxon>
        <taxon>Pseudomonadota</taxon>
        <taxon>Betaproteobacteria</taxon>
        <taxon>Burkholderiales</taxon>
        <taxon>Comamonadaceae</taxon>
        <taxon>Paracidovorax</taxon>
    </lineage>
</organism>
<dbReference type="RefSeq" id="WP_092833705.1">
    <property type="nucleotide sequence ID" value="NZ_CP028290.1"/>
</dbReference>
<proteinExistence type="inferred from homology"/>
<dbReference type="InterPro" id="IPR023603">
    <property type="entry name" value="Low_specificity_L-TA-like"/>
</dbReference>
<evidence type="ECO:0000256" key="1">
    <source>
        <dbReference type="ARBA" id="ARBA00001933"/>
    </source>
</evidence>
<dbReference type="GO" id="GO:0005829">
    <property type="term" value="C:cytosol"/>
    <property type="evidence" value="ECO:0007669"/>
    <property type="project" value="TreeGrafter"/>
</dbReference>
<dbReference type="InterPro" id="IPR015424">
    <property type="entry name" value="PyrdxlP-dep_Trfase"/>
</dbReference>
<feature type="modified residue" description="N6-(pyridoxal phosphate)lysine" evidence="6">
    <location>
        <position position="205"/>
    </location>
</feature>
<evidence type="ECO:0000313" key="9">
    <source>
        <dbReference type="Proteomes" id="UP000199317"/>
    </source>
</evidence>
<name>A0A1H0QJM5_9BURK</name>
<dbReference type="GO" id="GO:0006545">
    <property type="term" value="P:glycine biosynthetic process"/>
    <property type="evidence" value="ECO:0007669"/>
    <property type="project" value="TreeGrafter"/>
</dbReference>
<dbReference type="EMBL" id="FNJL01000008">
    <property type="protein sequence ID" value="SDP17390.1"/>
    <property type="molecule type" value="Genomic_DNA"/>
</dbReference>
<accession>A0A1H0QJM5</accession>
<dbReference type="Pfam" id="PF01212">
    <property type="entry name" value="Beta_elim_lyase"/>
    <property type="match status" value="1"/>
</dbReference>
<dbReference type="NCBIfam" id="NF007825">
    <property type="entry name" value="PRK10534.1"/>
    <property type="match status" value="1"/>
</dbReference>
<reference evidence="9" key="1">
    <citation type="submission" date="2016-10" db="EMBL/GenBank/DDBJ databases">
        <authorList>
            <person name="Varghese N."/>
            <person name="Submissions S."/>
        </authorList>
    </citation>
    <scope>NUCLEOTIDE SEQUENCE [LARGE SCALE GENOMIC DNA]</scope>
    <source>
        <strain evidence="9">DSM 17101</strain>
    </source>
</reference>
<dbReference type="OrthoDB" id="9774495at2"/>
<evidence type="ECO:0000256" key="3">
    <source>
        <dbReference type="ARBA" id="ARBA00011881"/>
    </source>
</evidence>
<gene>
    <name evidence="8" type="ORF">SAMN04489708_108136</name>
</gene>
<dbReference type="InterPro" id="IPR015421">
    <property type="entry name" value="PyrdxlP-dep_Trfase_major"/>
</dbReference>
<evidence type="ECO:0000259" key="7">
    <source>
        <dbReference type="Pfam" id="PF01212"/>
    </source>
</evidence>
<sequence length="354" mass="38271">MHDFRSDTVTQPTAAMREAMQTAPLGDDVFGDDPSVNDLQSHAAEMMGFDAALFAPSGTQANLIALMGHCQRGDEAIVGQSWHTYRWEGGGMATLGSIHPQPIENRADGTLCLRDIASAIKPDDPHFARTRLVVLENTAGGQVLPNPYIADVAALARSRQLSMHLDGARLFNAATANAMAHGTDVYDEARAICAHFESASICLSKGLGAPVGSLLLGSHDFIAHARRTRKMLGGAMRQIGMLAAAGRYALDHHVRRMADDHTLLRSLAEGLAEVGRSHPVLRRRLSVASTHTNILFTDVHSDIAPALMAWLSQHGIYVTRSLCGGQIRLRWVTHLDVGPQDVEHTLGCVEEFRG</sequence>
<keyword evidence="4" id="KW-0663">Pyridoxal phosphate</keyword>
<protein>
    <submittedName>
        <fullName evidence="8">L-threonine aldolase</fullName>
    </submittedName>
</protein>
<dbReference type="InterPro" id="IPR001597">
    <property type="entry name" value="ArAA_b-elim_lyase/Thr_aldolase"/>
</dbReference>
<dbReference type="AlphaFoldDB" id="A0A1H0QJM5"/>
<keyword evidence="9" id="KW-1185">Reference proteome</keyword>
<dbReference type="PANTHER" id="PTHR48097:SF9">
    <property type="entry name" value="L-THREONINE ALDOLASE"/>
    <property type="match status" value="1"/>
</dbReference>
<dbReference type="GO" id="GO:0008732">
    <property type="term" value="F:L-allo-threonine aldolase activity"/>
    <property type="evidence" value="ECO:0007669"/>
    <property type="project" value="TreeGrafter"/>
</dbReference>
<dbReference type="PANTHER" id="PTHR48097">
    <property type="entry name" value="L-THREONINE ALDOLASE-RELATED"/>
    <property type="match status" value="1"/>
</dbReference>
<comment type="similarity">
    <text evidence="2">Belongs to the threonine aldolase family.</text>
</comment>
<dbReference type="GO" id="GO:0006567">
    <property type="term" value="P:L-threonine catabolic process"/>
    <property type="evidence" value="ECO:0007669"/>
    <property type="project" value="TreeGrafter"/>
</dbReference>
<comment type="cofactor">
    <cofactor evidence="1">
        <name>pyridoxal 5'-phosphate</name>
        <dbReference type="ChEBI" id="CHEBI:597326"/>
    </cofactor>
</comment>
<dbReference type="FunFam" id="3.40.640.10:FF:000030">
    <property type="entry name" value="Low-specificity L-threonine aldolase"/>
    <property type="match status" value="1"/>
</dbReference>
<dbReference type="SUPFAM" id="SSF53383">
    <property type="entry name" value="PLP-dependent transferases"/>
    <property type="match status" value="1"/>
</dbReference>
<evidence type="ECO:0000256" key="5">
    <source>
        <dbReference type="ARBA" id="ARBA00023239"/>
    </source>
</evidence>
<dbReference type="Gene3D" id="3.90.1150.10">
    <property type="entry name" value="Aspartate Aminotransferase, domain 1"/>
    <property type="match status" value="1"/>
</dbReference>